<evidence type="ECO:0000313" key="14">
    <source>
        <dbReference type="EMBL" id="CAF1671943.1"/>
    </source>
</evidence>
<feature type="transmembrane region" description="Helical" evidence="11">
    <location>
        <begin position="50"/>
        <end position="72"/>
    </location>
</feature>
<evidence type="ECO:0000256" key="3">
    <source>
        <dbReference type="ARBA" id="ARBA00009045"/>
    </source>
</evidence>
<reference evidence="14" key="1">
    <citation type="submission" date="2021-02" db="EMBL/GenBank/DDBJ databases">
        <authorList>
            <person name="Nowell W R."/>
        </authorList>
    </citation>
    <scope>NUCLEOTIDE SEQUENCE</scope>
</reference>
<dbReference type="PANTHER" id="PTHR22936">
    <property type="entry name" value="RHOMBOID-RELATED"/>
    <property type="match status" value="1"/>
</dbReference>
<feature type="domain" description="Peptidase S54 rhomboid" evidence="12">
    <location>
        <begin position="134"/>
        <end position="273"/>
    </location>
</feature>
<comment type="subcellular location">
    <subcellularLocation>
        <location evidence="2 11">Membrane</location>
        <topology evidence="2 11">Multi-pass membrane protein</topology>
    </subcellularLocation>
</comment>
<feature type="transmembrane region" description="Helical" evidence="11">
    <location>
        <begin position="260"/>
        <end position="283"/>
    </location>
</feature>
<evidence type="ECO:0000256" key="11">
    <source>
        <dbReference type="RuleBase" id="RU362115"/>
    </source>
</evidence>
<evidence type="ECO:0000259" key="12">
    <source>
        <dbReference type="Pfam" id="PF01694"/>
    </source>
</evidence>
<comment type="catalytic activity">
    <reaction evidence="1 11">
        <text>Cleaves type-1 transmembrane domains using a catalytic dyad composed of serine and histidine that are contributed by different transmembrane domains.</text>
        <dbReference type="EC" id="3.4.21.105"/>
    </reaction>
</comment>
<dbReference type="EC" id="3.4.21.105" evidence="4"/>
<proteinExistence type="inferred from homology"/>
<comment type="caution">
    <text evidence="11">Lacks conserved residue(s) required for the propagation of feature annotation.</text>
</comment>
<keyword evidence="7 11" id="KW-0378">Hydrolase</keyword>
<evidence type="ECO:0000256" key="2">
    <source>
        <dbReference type="ARBA" id="ARBA00004141"/>
    </source>
</evidence>
<dbReference type="GO" id="GO:0006508">
    <property type="term" value="P:proteolysis"/>
    <property type="evidence" value="ECO:0007669"/>
    <property type="project" value="UniProtKB-KW"/>
</dbReference>
<dbReference type="EMBL" id="CAJNOM010006728">
    <property type="protein sequence ID" value="CAF1671943.1"/>
    <property type="molecule type" value="Genomic_DNA"/>
</dbReference>
<dbReference type="Pfam" id="PF01694">
    <property type="entry name" value="Rhomboid"/>
    <property type="match status" value="1"/>
</dbReference>
<feature type="transmembrane region" description="Helical" evidence="11">
    <location>
        <begin position="230"/>
        <end position="253"/>
    </location>
</feature>
<evidence type="ECO:0000313" key="13">
    <source>
        <dbReference type="EMBL" id="CAF1577120.1"/>
    </source>
</evidence>
<dbReference type="Gene3D" id="1.20.1540.10">
    <property type="entry name" value="Rhomboid-like"/>
    <property type="match status" value="1"/>
</dbReference>
<keyword evidence="10 11" id="KW-0472">Membrane</keyword>
<dbReference type="SUPFAM" id="SSF144091">
    <property type="entry name" value="Rhomboid-like"/>
    <property type="match status" value="1"/>
</dbReference>
<keyword evidence="6 11" id="KW-0812">Transmembrane</keyword>
<comment type="similarity">
    <text evidence="3 11">Belongs to the peptidase S54 family.</text>
</comment>
<dbReference type="EMBL" id="CAJNOI010006308">
    <property type="protein sequence ID" value="CAF1577120.1"/>
    <property type="molecule type" value="Genomic_DNA"/>
</dbReference>
<evidence type="ECO:0000256" key="10">
    <source>
        <dbReference type="ARBA" id="ARBA00023136"/>
    </source>
</evidence>
<dbReference type="AlphaFoldDB" id="A0A816GCT1"/>
<name>A0A816GCT1_9BILA</name>
<feature type="transmembrane region" description="Helical" evidence="11">
    <location>
        <begin position="199"/>
        <end position="218"/>
    </location>
</feature>
<dbReference type="GO" id="GO:0004252">
    <property type="term" value="F:serine-type endopeptidase activity"/>
    <property type="evidence" value="ECO:0007669"/>
    <property type="project" value="InterPro"/>
</dbReference>
<keyword evidence="8 11" id="KW-0720">Serine protease</keyword>
<evidence type="ECO:0000256" key="4">
    <source>
        <dbReference type="ARBA" id="ARBA00013039"/>
    </source>
</evidence>
<evidence type="ECO:0000256" key="8">
    <source>
        <dbReference type="ARBA" id="ARBA00022825"/>
    </source>
</evidence>
<sequence length="286" mass="33232">MHTTDDIQLEMKEPLTIQVENPVSTKKNTVCLRFRRVFTLDVQPNEKHHYPIFIIIMSILHISIHLTTYVNIKWRDQRFKDSLDDLWMYYIPCMRPTPYYMHMHIVDCISSIQNVTCYYGDELKHKCFSFLYPHQLWRMVTINLLHISWFHLLVNLSKQLILGILLERKYGSFRIVIVYWLSNVGGILCAMLEDSRKSVVGASGAIYGLLLVFTVERLNAMKTNIDHRRFILMQLVLFAAFPMAISIFSAAILGINVAHAVHIGGGLVGFLVGIDAPYIPWIWPEY</sequence>
<protein>
    <recommendedName>
        <fullName evidence="4">rhomboid protease</fullName>
        <ecNumber evidence="4">3.4.21.105</ecNumber>
    </recommendedName>
</protein>
<comment type="function">
    <text evidence="11">Serine protease involved in intramembrane proteolysis.</text>
</comment>
<feature type="transmembrane region" description="Helical" evidence="11">
    <location>
        <begin position="173"/>
        <end position="192"/>
    </location>
</feature>
<evidence type="ECO:0000256" key="5">
    <source>
        <dbReference type="ARBA" id="ARBA00022670"/>
    </source>
</evidence>
<comment type="caution">
    <text evidence="14">The sequence shown here is derived from an EMBL/GenBank/DDBJ whole genome shotgun (WGS) entry which is preliminary data.</text>
</comment>
<evidence type="ECO:0000313" key="15">
    <source>
        <dbReference type="Proteomes" id="UP000663832"/>
    </source>
</evidence>
<evidence type="ECO:0000256" key="1">
    <source>
        <dbReference type="ARBA" id="ARBA00000156"/>
    </source>
</evidence>
<dbReference type="InterPro" id="IPR022764">
    <property type="entry name" value="Peptidase_S54_rhomboid_dom"/>
</dbReference>
<dbReference type="InterPro" id="IPR035952">
    <property type="entry name" value="Rhomboid-like_sf"/>
</dbReference>
<evidence type="ECO:0000256" key="6">
    <source>
        <dbReference type="ARBA" id="ARBA00022692"/>
    </source>
</evidence>
<accession>A0A816GCT1</accession>
<organism evidence="14 15">
    <name type="scientific">Adineta steineri</name>
    <dbReference type="NCBI Taxonomy" id="433720"/>
    <lineage>
        <taxon>Eukaryota</taxon>
        <taxon>Metazoa</taxon>
        <taxon>Spiralia</taxon>
        <taxon>Gnathifera</taxon>
        <taxon>Rotifera</taxon>
        <taxon>Eurotatoria</taxon>
        <taxon>Bdelloidea</taxon>
        <taxon>Adinetida</taxon>
        <taxon>Adinetidae</taxon>
        <taxon>Adineta</taxon>
    </lineage>
</organism>
<dbReference type="Proteomes" id="UP000663877">
    <property type="component" value="Unassembled WGS sequence"/>
</dbReference>
<dbReference type="GO" id="GO:0016020">
    <property type="term" value="C:membrane"/>
    <property type="evidence" value="ECO:0007669"/>
    <property type="project" value="UniProtKB-SubCell"/>
</dbReference>
<gene>
    <name evidence="13" type="ORF">BJG266_LOCUS48330</name>
    <name evidence="14" type="ORF">QVE165_LOCUS65394</name>
</gene>
<dbReference type="PANTHER" id="PTHR22936:SF69">
    <property type="entry name" value="RHOMBOID-LIKE PROTEIN"/>
    <property type="match status" value="1"/>
</dbReference>
<dbReference type="Proteomes" id="UP000663832">
    <property type="component" value="Unassembled WGS sequence"/>
</dbReference>
<evidence type="ECO:0000256" key="7">
    <source>
        <dbReference type="ARBA" id="ARBA00022801"/>
    </source>
</evidence>
<evidence type="ECO:0000256" key="9">
    <source>
        <dbReference type="ARBA" id="ARBA00022989"/>
    </source>
</evidence>
<dbReference type="InterPro" id="IPR002610">
    <property type="entry name" value="Peptidase_S54_rhomboid-like"/>
</dbReference>
<keyword evidence="15" id="KW-1185">Reference proteome</keyword>
<dbReference type="OrthoDB" id="418595at2759"/>
<keyword evidence="9 11" id="KW-1133">Transmembrane helix</keyword>
<keyword evidence="5 11" id="KW-0645">Protease</keyword>